<reference evidence="1 2" key="1">
    <citation type="submission" date="2019-02" db="EMBL/GenBank/DDBJ databases">
        <title>Deep-cultivation of Planctomycetes and their phenomic and genomic characterization uncovers novel biology.</title>
        <authorList>
            <person name="Wiegand S."/>
            <person name="Jogler M."/>
            <person name="Boedeker C."/>
            <person name="Pinto D."/>
            <person name="Vollmers J."/>
            <person name="Rivas-Marin E."/>
            <person name="Kohn T."/>
            <person name="Peeters S.H."/>
            <person name="Heuer A."/>
            <person name="Rast P."/>
            <person name="Oberbeckmann S."/>
            <person name="Bunk B."/>
            <person name="Jeske O."/>
            <person name="Meyerdierks A."/>
            <person name="Storesund J.E."/>
            <person name="Kallscheuer N."/>
            <person name="Luecker S."/>
            <person name="Lage O.M."/>
            <person name="Pohl T."/>
            <person name="Merkel B.J."/>
            <person name="Hornburger P."/>
            <person name="Mueller R.-W."/>
            <person name="Bruemmer F."/>
            <person name="Labrenz M."/>
            <person name="Spormann A.M."/>
            <person name="Op Den Camp H."/>
            <person name="Overmann J."/>
            <person name="Amann R."/>
            <person name="Jetten M.S.M."/>
            <person name="Mascher T."/>
            <person name="Medema M.H."/>
            <person name="Devos D.P."/>
            <person name="Kaster A.-K."/>
            <person name="Ovreas L."/>
            <person name="Rohde M."/>
            <person name="Galperin M.Y."/>
            <person name="Jogler C."/>
        </authorList>
    </citation>
    <scope>NUCLEOTIDE SEQUENCE [LARGE SCALE GENOMIC DNA]</scope>
    <source>
        <strain evidence="1 2">KOR42</strain>
    </source>
</reference>
<name>A0A5C5X513_9PLAN</name>
<dbReference type="EMBL" id="SIHI01000001">
    <property type="protein sequence ID" value="TWT57818.1"/>
    <property type="molecule type" value="Genomic_DNA"/>
</dbReference>
<dbReference type="AlphaFoldDB" id="A0A5C5X513"/>
<comment type="caution">
    <text evidence="1">The sequence shown here is derived from an EMBL/GenBank/DDBJ whole genome shotgun (WGS) entry which is preliminary data.</text>
</comment>
<accession>A0A5C5X513</accession>
<sequence>MESNLSTENNRKKLSNNLFTMFHRQAHCLSNDRNYLGNRIRLIRDEDFDV</sequence>
<proteinExistence type="predicted"/>
<organism evidence="1 2">
    <name type="scientific">Thalassoglobus neptunius</name>
    <dbReference type="NCBI Taxonomy" id="1938619"/>
    <lineage>
        <taxon>Bacteria</taxon>
        <taxon>Pseudomonadati</taxon>
        <taxon>Planctomycetota</taxon>
        <taxon>Planctomycetia</taxon>
        <taxon>Planctomycetales</taxon>
        <taxon>Planctomycetaceae</taxon>
        <taxon>Thalassoglobus</taxon>
    </lineage>
</organism>
<gene>
    <name evidence="1" type="ORF">KOR42_11850</name>
</gene>
<evidence type="ECO:0000313" key="1">
    <source>
        <dbReference type="EMBL" id="TWT57818.1"/>
    </source>
</evidence>
<protein>
    <submittedName>
        <fullName evidence="1">Uncharacterized protein</fullName>
    </submittedName>
</protein>
<keyword evidence="2" id="KW-1185">Reference proteome</keyword>
<dbReference type="Proteomes" id="UP000317243">
    <property type="component" value="Unassembled WGS sequence"/>
</dbReference>
<evidence type="ECO:0000313" key="2">
    <source>
        <dbReference type="Proteomes" id="UP000317243"/>
    </source>
</evidence>